<feature type="region of interest" description="Disordered" evidence="1">
    <location>
        <begin position="217"/>
        <end position="240"/>
    </location>
</feature>
<protein>
    <submittedName>
        <fullName evidence="2">Uncharacterized protein</fullName>
    </submittedName>
</protein>
<dbReference type="EMBL" id="JAFBMS010000016">
    <property type="protein sequence ID" value="KAG9346043.1"/>
    <property type="molecule type" value="Genomic_DNA"/>
</dbReference>
<dbReference type="AlphaFoldDB" id="A0A8T2NY93"/>
<keyword evidence="3" id="KW-1185">Reference proteome</keyword>
<gene>
    <name evidence="2" type="ORF">JZ751_007859</name>
</gene>
<proteinExistence type="predicted"/>
<sequence>MQTDGFTVRIHYISVGGAVRTALGLAVYLTNSSLWVYWPSNENALGDIRYIATAFNLPPPPQLSSVSVSQVYTADSVGCAVNPQTSEGISVNRDRISDPASHLKLVHPNHFQSFPSSSQQPVFPAVRGISVSLIESARLRCSGSLIYFVIKRSVDLHVTLIYRCCKNTIAEPLSLSSASYITATSLNCERFHTGQDNSVRTAFQDLHSFEKARLSGWGREGHGDKGGDSHHEVNSSSRPLRRTTLQHIGEPSIQGSSFGQFHTQPLEEREKEVFGAQGSLGTASMCPSQPMLVGYLYSAILGHD</sequence>
<comment type="caution">
    <text evidence="2">The sequence shown here is derived from an EMBL/GenBank/DDBJ whole genome shotgun (WGS) entry which is preliminary data.</text>
</comment>
<evidence type="ECO:0000256" key="1">
    <source>
        <dbReference type="SAM" id="MobiDB-lite"/>
    </source>
</evidence>
<evidence type="ECO:0000313" key="3">
    <source>
        <dbReference type="Proteomes" id="UP000824540"/>
    </source>
</evidence>
<name>A0A8T2NY93_9TELE</name>
<organism evidence="2 3">
    <name type="scientific">Albula glossodonta</name>
    <name type="common">roundjaw bonefish</name>
    <dbReference type="NCBI Taxonomy" id="121402"/>
    <lineage>
        <taxon>Eukaryota</taxon>
        <taxon>Metazoa</taxon>
        <taxon>Chordata</taxon>
        <taxon>Craniata</taxon>
        <taxon>Vertebrata</taxon>
        <taxon>Euteleostomi</taxon>
        <taxon>Actinopterygii</taxon>
        <taxon>Neopterygii</taxon>
        <taxon>Teleostei</taxon>
        <taxon>Albuliformes</taxon>
        <taxon>Albulidae</taxon>
        <taxon>Albula</taxon>
    </lineage>
</organism>
<dbReference type="Proteomes" id="UP000824540">
    <property type="component" value="Unassembled WGS sequence"/>
</dbReference>
<feature type="compositionally biased region" description="Basic and acidic residues" evidence="1">
    <location>
        <begin position="217"/>
        <end position="233"/>
    </location>
</feature>
<reference evidence="2" key="1">
    <citation type="thesis" date="2021" institute="BYU ScholarsArchive" country="Provo, UT, USA">
        <title>Applications of and Algorithms for Genome Assembly and Genomic Analyses with an Emphasis on Marine Teleosts.</title>
        <authorList>
            <person name="Pickett B.D."/>
        </authorList>
    </citation>
    <scope>NUCLEOTIDE SEQUENCE</scope>
    <source>
        <strain evidence="2">HI-2016</strain>
    </source>
</reference>
<evidence type="ECO:0000313" key="2">
    <source>
        <dbReference type="EMBL" id="KAG9346043.1"/>
    </source>
</evidence>
<accession>A0A8T2NY93</accession>